<comment type="subcellular location">
    <subcellularLocation>
        <location evidence="1">Nucleus</location>
    </subcellularLocation>
</comment>
<dbReference type="OrthoDB" id="8922241at2759"/>
<dbReference type="GeneID" id="114511580"/>
<evidence type="ECO:0000256" key="4">
    <source>
        <dbReference type="ARBA" id="ARBA00022737"/>
    </source>
</evidence>
<dbReference type="GO" id="GO:0008270">
    <property type="term" value="F:zinc ion binding"/>
    <property type="evidence" value="ECO:0007669"/>
    <property type="project" value="UniProtKB-KW"/>
</dbReference>
<gene>
    <name evidence="16" type="primary">LOC114511580</name>
</gene>
<feature type="domain" description="C2H2-type" evidence="13">
    <location>
        <begin position="602"/>
        <end position="629"/>
    </location>
</feature>
<dbReference type="Gene3D" id="3.30.160.60">
    <property type="entry name" value="Classic Zinc Finger"/>
    <property type="match status" value="13"/>
</dbReference>
<keyword evidence="15" id="KW-1185">Reference proteome</keyword>
<dbReference type="GO" id="GO:0000978">
    <property type="term" value="F:RNA polymerase II cis-regulatory region sequence-specific DNA binding"/>
    <property type="evidence" value="ECO:0007669"/>
    <property type="project" value="TreeGrafter"/>
</dbReference>
<evidence type="ECO:0000259" key="14">
    <source>
        <dbReference type="PROSITE" id="PS50805"/>
    </source>
</evidence>
<dbReference type="FunFam" id="3.30.160.60:FF:001437">
    <property type="entry name" value="Zinc finger protein 594"/>
    <property type="match status" value="2"/>
</dbReference>
<keyword evidence="8" id="KW-0238">DNA-binding</keyword>
<feature type="domain" description="C2H2-type" evidence="13">
    <location>
        <begin position="714"/>
        <end position="741"/>
    </location>
</feature>
<dbReference type="PANTHER" id="PTHR24384:SF242">
    <property type="entry name" value="ZINC FINGER PROTEIN 628"/>
    <property type="match status" value="1"/>
</dbReference>
<accession>A0A6J2N718</accession>
<reference evidence="16" key="1">
    <citation type="submission" date="2025-08" db="UniProtKB">
        <authorList>
            <consortium name="RefSeq"/>
        </authorList>
    </citation>
    <scope>IDENTIFICATION</scope>
    <source>
        <tissue evidence="16">Muscle</tissue>
    </source>
</reference>
<organism evidence="15 16">
    <name type="scientific">Phyllostomus discolor</name>
    <name type="common">pale spear-nosed bat</name>
    <dbReference type="NCBI Taxonomy" id="89673"/>
    <lineage>
        <taxon>Eukaryota</taxon>
        <taxon>Metazoa</taxon>
        <taxon>Chordata</taxon>
        <taxon>Craniata</taxon>
        <taxon>Vertebrata</taxon>
        <taxon>Euteleostomi</taxon>
        <taxon>Mammalia</taxon>
        <taxon>Eutheria</taxon>
        <taxon>Laurasiatheria</taxon>
        <taxon>Chiroptera</taxon>
        <taxon>Yangochiroptera</taxon>
        <taxon>Phyllostomidae</taxon>
        <taxon>Phyllostominae</taxon>
        <taxon>Phyllostomus</taxon>
    </lineage>
</organism>
<dbReference type="GO" id="GO:0005634">
    <property type="term" value="C:nucleus"/>
    <property type="evidence" value="ECO:0007669"/>
    <property type="project" value="UniProtKB-SubCell"/>
</dbReference>
<dbReference type="FunFam" id="3.30.160.60:FF:001270">
    <property type="entry name" value="zinc finger protein 583 isoform X1"/>
    <property type="match status" value="2"/>
</dbReference>
<feature type="domain" description="C2H2-type" evidence="13">
    <location>
        <begin position="462"/>
        <end position="489"/>
    </location>
</feature>
<dbReference type="SUPFAM" id="SSF109640">
    <property type="entry name" value="KRAB domain (Kruppel-associated box)"/>
    <property type="match status" value="1"/>
</dbReference>
<dbReference type="InterPro" id="IPR050752">
    <property type="entry name" value="C2H2-ZF_domain"/>
</dbReference>
<evidence type="ECO:0000313" key="16">
    <source>
        <dbReference type="RefSeq" id="XP_028385730.2"/>
    </source>
</evidence>
<evidence type="ECO:0000256" key="11">
    <source>
        <dbReference type="PROSITE-ProRule" id="PRU00042"/>
    </source>
</evidence>
<feature type="region of interest" description="Disordered" evidence="12">
    <location>
        <begin position="1"/>
        <end position="20"/>
    </location>
</feature>
<feature type="domain" description="C2H2-type" evidence="13">
    <location>
        <begin position="434"/>
        <end position="461"/>
    </location>
</feature>
<feature type="domain" description="C2H2-type" evidence="13">
    <location>
        <begin position="686"/>
        <end position="713"/>
    </location>
</feature>
<evidence type="ECO:0000256" key="5">
    <source>
        <dbReference type="ARBA" id="ARBA00022771"/>
    </source>
</evidence>
<dbReference type="InterPro" id="IPR036051">
    <property type="entry name" value="KRAB_dom_sf"/>
</dbReference>
<dbReference type="AlphaFoldDB" id="A0A6J2N718"/>
<protein>
    <submittedName>
        <fullName evidence="16">Zinc finger protein 211-like isoform X2</fullName>
    </submittedName>
</protein>
<feature type="domain" description="C2H2-type" evidence="13">
    <location>
        <begin position="490"/>
        <end position="517"/>
    </location>
</feature>
<dbReference type="FunFam" id="3.30.160.60:FF:000295">
    <property type="entry name" value="zinc finger protein 19"/>
    <property type="match status" value="1"/>
</dbReference>
<dbReference type="Pfam" id="PF00096">
    <property type="entry name" value="zf-C2H2"/>
    <property type="match status" value="11"/>
</dbReference>
<keyword evidence="10" id="KW-0539">Nucleus</keyword>
<dbReference type="InterPro" id="IPR013087">
    <property type="entry name" value="Znf_C2H2_type"/>
</dbReference>
<name>A0A6J2N718_9CHIR</name>
<dbReference type="PROSITE" id="PS00028">
    <property type="entry name" value="ZINC_FINGER_C2H2_1"/>
    <property type="match status" value="12"/>
</dbReference>
<dbReference type="Proteomes" id="UP000504628">
    <property type="component" value="Chromosome 12"/>
</dbReference>
<dbReference type="Pfam" id="PF01352">
    <property type="entry name" value="KRAB"/>
    <property type="match status" value="1"/>
</dbReference>
<dbReference type="InterPro" id="IPR001909">
    <property type="entry name" value="KRAB"/>
</dbReference>
<keyword evidence="4" id="KW-0677">Repeat</keyword>
<evidence type="ECO:0000256" key="1">
    <source>
        <dbReference type="ARBA" id="ARBA00004123"/>
    </source>
</evidence>
<dbReference type="FunFam" id="3.30.160.60:FF:001450">
    <property type="entry name" value="zinc finger protein 774"/>
    <property type="match status" value="1"/>
</dbReference>
<evidence type="ECO:0000256" key="10">
    <source>
        <dbReference type="ARBA" id="ARBA00023242"/>
    </source>
</evidence>
<dbReference type="PROSITE" id="PS50805">
    <property type="entry name" value="KRAB"/>
    <property type="match status" value="1"/>
</dbReference>
<dbReference type="SMART" id="SM00349">
    <property type="entry name" value="KRAB"/>
    <property type="match status" value="1"/>
</dbReference>
<dbReference type="CDD" id="cd07765">
    <property type="entry name" value="KRAB_A-box"/>
    <property type="match status" value="1"/>
</dbReference>
<keyword evidence="6" id="KW-0862">Zinc</keyword>
<dbReference type="SMART" id="SM00355">
    <property type="entry name" value="ZnF_C2H2"/>
    <property type="match status" value="13"/>
</dbReference>
<feature type="domain" description="C2H2-type" evidence="13">
    <location>
        <begin position="742"/>
        <end position="766"/>
    </location>
</feature>
<feature type="domain" description="C2H2-type" evidence="13">
    <location>
        <begin position="406"/>
        <end position="433"/>
    </location>
</feature>
<dbReference type="PANTHER" id="PTHR24384">
    <property type="entry name" value="FINGER PUTATIVE TRANSCRIPTION FACTOR FAMILY-RELATED"/>
    <property type="match status" value="1"/>
</dbReference>
<dbReference type="SUPFAM" id="SSF57667">
    <property type="entry name" value="beta-beta-alpha zinc fingers"/>
    <property type="match status" value="7"/>
</dbReference>
<evidence type="ECO:0000256" key="7">
    <source>
        <dbReference type="ARBA" id="ARBA00023015"/>
    </source>
</evidence>
<dbReference type="FunFam" id="3.30.160.60:FF:000213">
    <property type="entry name" value="Zinc finger protein 624"/>
    <property type="match status" value="1"/>
</dbReference>
<evidence type="ECO:0000256" key="6">
    <source>
        <dbReference type="ARBA" id="ARBA00022833"/>
    </source>
</evidence>
<feature type="domain" description="KRAB" evidence="14">
    <location>
        <begin position="187"/>
        <end position="258"/>
    </location>
</feature>
<proteinExistence type="inferred from homology"/>
<comment type="similarity">
    <text evidence="2">Belongs to the krueppel C2H2-type zinc-finger protein family.</text>
</comment>
<feature type="domain" description="C2H2-type" evidence="13">
    <location>
        <begin position="546"/>
        <end position="573"/>
    </location>
</feature>
<dbReference type="InterPro" id="IPR036236">
    <property type="entry name" value="Znf_C2H2_sf"/>
</dbReference>
<evidence type="ECO:0000256" key="3">
    <source>
        <dbReference type="ARBA" id="ARBA00022723"/>
    </source>
</evidence>
<evidence type="ECO:0000256" key="2">
    <source>
        <dbReference type="ARBA" id="ARBA00006991"/>
    </source>
</evidence>
<dbReference type="FunFam" id="3.30.160.60:FF:002716">
    <property type="entry name" value="Zinc finger protein 212"/>
    <property type="match status" value="1"/>
</dbReference>
<evidence type="ECO:0000256" key="8">
    <source>
        <dbReference type="ARBA" id="ARBA00023125"/>
    </source>
</evidence>
<dbReference type="RefSeq" id="XP_028385730.2">
    <property type="nucleotide sequence ID" value="XM_028529929.2"/>
</dbReference>
<dbReference type="FunFam" id="3.30.160.60:FF:002343">
    <property type="entry name" value="Zinc finger protein 33A"/>
    <property type="match status" value="2"/>
</dbReference>
<evidence type="ECO:0000313" key="15">
    <source>
        <dbReference type="Proteomes" id="UP000504628"/>
    </source>
</evidence>
<feature type="domain" description="C2H2-type" evidence="13">
    <location>
        <begin position="630"/>
        <end position="657"/>
    </location>
</feature>
<keyword evidence="3" id="KW-0479">Metal-binding</keyword>
<keyword evidence="7" id="KW-0805">Transcription regulation</keyword>
<dbReference type="FunFam" id="3.30.160.60:FF:000358">
    <property type="entry name" value="zinc finger protein 24"/>
    <property type="match status" value="1"/>
</dbReference>
<evidence type="ECO:0000256" key="12">
    <source>
        <dbReference type="SAM" id="MobiDB-lite"/>
    </source>
</evidence>
<dbReference type="FunFam" id="3.30.160.60:FF:000098">
    <property type="entry name" value="Zinc finger protein 614"/>
    <property type="match status" value="1"/>
</dbReference>
<dbReference type="Gene3D" id="6.10.140.140">
    <property type="match status" value="1"/>
</dbReference>
<feature type="domain" description="C2H2-type" evidence="13">
    <location>
        <begin position="574"/>
        <end position="601"/>
    </location>
</feature>
<feature type="domain" description="C2H2-type" evidence="13">
    <location>
        <begin position="518"/>
        <end position="545"/>
    </location>
</feature>
<dbReference type="KEGG" id="pdic:114511580"/>
<dbReference type="GO" id="GO:0000981">
    <property type="term" value="F:DNA-binding transcription factor activity, RNA polymerase II-specific"/>
    <property type="evidence" value="ECO:0007669"/>
    <property type="project" value="TreeGrafter"/>
</dbReference>
<feature type="domain" description="C2H2-type" evidence="13">
    <location>
        <begin position="658"/>
        <end position="685"/>
    </location>
</feature>
<keyword evidence="5 11" id="KW-0863">Zinc-finger</keyword>
<evidence type="ECO:0000256" key="9">
    <source>
        <dbReference type="ARBA" id="ARBA00023163"/>
    </source>
</evidence>
<dbReference type="PROSITE" id="PS50157">
    <property type="entry name" value="ZINC_FINGER_C2H2_2"/>
    <property type="match status" value="13"/>
</dbReference>
<keyword evidence="9" id="KW-0804">Transcription</keyword>
<evidence type="ECO:0000259" key="13">
    <source>
        <dbReference type="PROSITE" id="PS50157"/>
    </source>
</evidence>
<sequence>MLHGLNQRSSRHTRHISQESKSIGRLKSGFRILRVFLGCKPANPLLESAREIASRPAVESSPQPWTLKPTLPRRQARLSPYSLPKRHFRLITAVGRDFPQCPGGHFLFSQFPYYPVRVSWSQDPMEKAPGCCSPRSCETKHAAPVSGVSVGTETQVPGTPSSPAAPATFLPQIPMATKLRRPAEVGVTFEDVAVYLSRTEWLLLDEAQRRLYFDVMLENYTLISSLGCCCGAEDGEAPIEENVSIRVSRAMNLKSALSSQKNHPCESCGCVLRQIFFYIDQQGTQQAPTLLRCGACAKPFYFSAQSHQLQEQDTTKNCFISSVDRVSLAKSCNSHVLWKARSSSQDGKCFLFSSRHLEQLSAYTMHRENEISLQTTKCYTPREYKKATGCDDTLIDQRFLSRKQFFLCCECGKSFNTISALRIHHRVHTGERPYECTECVKSFSRISALQVHQRVHTGERPFKCGECGKSFTSSPALRVHQRVHTGERPYKCGECGKSYTSHSGLSHHQKLHTGERPYGCSECGKLFKQKANFNSHQRVHTGERPYKCGDCGKSFTSSCGLRYHHRVHTGKRPYVCGECGKSFTQSSNLRHHQNFHTGERPYKCGECGKSFTRICYLRKHHRDHTGERPYECSECRKSFTCSSSLRHHQKVHIEEKPYKCSECGKSFTQNSELRKHHRVHTGERPYECSECKKSFAHSSSLRHHHRVHTGVRPYKCGKCEKSYTSRSGLRHHEKVHTGEMPYECSEHGESCTSSSALHFHHSVHTG</sequence>